<reference evidence="2 3" key="1">
    <citation type="journal article" date="2009" name="Nature">
        <title>Evolution of pathogenicity and sexual reproduction in eight Candida genomes.</title>
        <authorList>
            <person name="Butler G."/>
            <person name="Rasmussen M.D."/>
            <person name="Lin M.F."/>
            <person name="Santos M.A."/>
            <person name="Sakthikumar S."/>
            <person name="Munro C.A."/>
            <person name="Rheinbay E."/>
            <person name="Grabherr M."/>
            <person name="Forche A."/>
            <person name="Reedy J.L."/>
            <person name="Agrafioti I."/>
            <person name="Arnaud M.B."/>
            <person name="Bates S."/>
            <person name="Brown A.J."/>
            <person name="Brunke S."/>
            <person name="Costanzo M.C."/>
            <person name="Fitzpatrick D.A."/>
            <person name="de Groot P.W."/>
            <person name="Harris D."/>
            <person name="Hoyer L.L."/>
            <person name="Hube B."/>
            <person name="Klis F.M."/>
            <person name="Kodira C."/>
            <person name="Lennard N."/>
            <person name="Logue M.E."/>
            <person name="Martin R."/>
            <person name="Neiman A.M."/>
            <person name="Nikolaou E."/>
            <person name="Quail M.A."/>
            <person name="Quinn J."/>
            <person name="Santos M.C."/>
            <person name="Schmitzberger F.F."/>
            <person name="Sherlock G."/>
            <person name="Shah P."/>
            <person name="Silverstein K.A."/>
            <person name="Skrzypek M.S."/>
            <person name="Soll D."/>
            <person name="Staggs R."/>
            <person name="Stansfield I."/>
            <person name="Stumpf M.P."/>
            <person name="Sudbery P.E."/>
            <person name="Srikantha T."/>
            <person name="Zeng Q."/>
            <person name="Berman J."/>
            <person name="Berriman M."/>
            <person name="Heitman J."/>
            <person name="Gow N.A."/>
            <person name="Lorenz M.C."/>
            <person name="Birren B.W."/>
            <person name="Kellis M."/>
            <person name="Cuomo C.A."/>
        </authorList>
    </citation>
    <scope>NUCLEOTIDE SEQUENCE [LARGE SCALE GENOMIC DNA]</scope>
    <source>
        <strain evidence="2 3">ATCC 42720</strain>
    </source>
</reference>
<evidence type="ECO:0000313" key="3">
    <source>
        <dbReference type="Proteomes" id="UP000007703"/>
    </source>
</evidence>
<dbReference type="KEGG" id="clu:CLUG_01885"/>
<dbReference type="HOGENOM" id="CLU_1266751_0_0_1"/>
<accession>C4Y103</accession>
<name>C4Y103_CLAL4</name>
<feature type="compositionally biased region" description="Polar residues" evidence="1">
    <location>
        <begin position="151"/>
        <end position="163"/>
    </location>
</feature>
<dbReference type="AlphaFoldDB" id="C4Y103"/>
<dbReference type="Proteomes" id="UP000007703">
    <property type="component" value="Unassembled WGS sequence"/>
</dbReference>
<protein>
    <submittedName>
        <fullName evidence="2">Uncharacterized protein</fullName>
    </submittedName>
</protein>
<dbReference type="InParanoid" id="C4Y103"/>
<proteinExistence type="predicted"/>
<feature type="region of interest" description="Disordered" evidence="1">
    <location>
        <begin position="151"/>
        <end position="191"/>
    </location>
</feature>
<evidence type="ECO:0000313" key="2">
    <source>
        <dbReference type="EMBL" id="EEQ37761.1"/>
    </source>
</evidence>
<organism evidence="2 3">
    <name type="scientific">Clavispora lusitaniae (strain ATCC 42720)</name>
    <name type="common">Yeast</name>
    <name type="synonym">Candida lusitaniae</name>
    <dbReference type="NCBI Taxonomy" id="306902"/>
    <lineage>
        <taxon>Eukaryota</taxon>
        <taxon>Fungi</taxon>
        <taxon>Dikarya</taxon>
        <taxon>Ascomycota</taxon>
        <taxon>Saccharomycotina</taxon>
        <taxon>Pichiomycetes</taxon>
        <taxon>Metschnikowiaceae</taxon>
        <taxon>Clavispora</taxon>
    </lineage>
</organism>
<sequence length="218" mass="23743">MVRSLDPPPDASNSRCTGHHANAFTAARWVFLRKSAPHPMPDPLPTLPEHPQPSPEHVAPVVELVLRASQMATTLSLPPSAKTCPSERYSRPHTSAACAWRTPTKWRATRTSSLSMRPSLAPVVSMCSSHAWAATRAPAPTARVRSRALVSMSQISTPPSSRPTEMYDPSSSHRKDVTVDPSSSHKRPTAPVEAFHTYTASARPTAIRLVADHATRLR</sequence>
<gene>
    <name evidence="2" type="ORF">CLUG_01885</name>
</gene>
<dbReference type="VEuPathDB" id="FungiDB:CLUG_01885"/>
<dbReference type="EMBL" id="CH408077">
    <property type="protein sequence ID" value="EEQ37761.1"/>
    <property type="molecule type" value="Genomic_DNA"/>
</dbReference>
<evidence type="ECO:0000256" key="1">
    <source>
        <dbReference type="SAM" id="MobiDB-lite"/>
    </source>
</evidence>